<gene>
    <name evidence="2" type="ORF">WG66_9555</name>
</gene>
<name>A0A0W0FNT0_MONRR</name>
<feature type="compositionally biased region" description="Polar residues" evidence="1">
    <location>
        <begin position="62"/>
        <end position="81"/>
    </location>
</feature>
<feature type="compositionally biased region" description="Polar residues" evidence="1">
    <location>
        <begin position="17"/>
        <end position="48"/>
    </location>
</feature>
<dbReference type="AlphaFoldDB" id="A0A0W0FNT0"/>
<reference evidence="2 3" key="1">
    <citation type="submission" date="2015-12" db="EMBL/GenBank/DDBJ databases">
        <title>Draft genome sequence of Moniliophthora roreri, the causal agent of frosty pod rot of cacao.</title>
        <authorList>
            <person name="Aime M.C."/>
            <person name="Diaz-Valderrama J.R."/>
            <person name="Kijpornyongpan T."/>
            <person name="Phillips-Mora W."/>
        </authorList>
    </citation>
    <scope>NUCLEOTIDE SEQUENCE [LARGE SCALE GENOMIC DNA]</scope>
    <source>
        <strain evidence="2 3">MCA 2952</strain>
    </source>
</reference>
<evidence type="ECO:0000313" key="2">
    <source>
        <dbReference type="EMBL" id="KTB37878.1"/>
    </source>
</evidence>
<feature type="compositionally biased region" description="Polar residues" evidence="1">
    <location>
        <begin position="124"/>
        <end position="136"/>
    </location>
</feature>
<dbReference type="Proteomes" id="UP000054988">
    <property type="component" value="Unassembled WGS sequence"/>
</dbReference>
<dbReference type="EMBL" id="LATX01001806">
    <property type="protein sequence ID" value="KTB37878.1"/>
    <property type="molecule type" value="Genomic_DNA"/>
</dbReference>
<protein>
    <submittedName>
        <fullName evidence="2">Uncharacterized protein</fullName>
    </submittedName>
</protein>
<organism evidence="2 3">
    <name type="scientific">Moniliophthora roreri</name>
    <name type="common">Frosty pod rot fungus</name>
    <name type="synonym">Monilia roreri</name>
    <dbReference type="NCBI Taxonomy" id="221103"/>
    <lineage>
        <taxon>Eukaryota</taxon>
        <taxon>Fungi</taxon>
        <taxon>Dikarya</taxon>
        <taxon>Basidiomycota</taxon>
        <taxon>Agaricomycotina</taxon>
        <taxon>Agaricomycetes</taxon>
        <taxon>Agaricomycetidae</taxon>
        <taxon>Agaricales</taxon>
        <taxon>Marasmiineae</taxon>
        <taxon>Marasmiaceae</taxon>
        <taxon>Moniliophthora</taxon>
    </lineage>
</organism>
<evidence type="ECO:0000313" key="3">
    <source>
        <dbReference type="Proteomes" id="UP000054988"/>
    </source>
</evidence>
<feature type="compositionally biased region" description="Pro residues" evidence="1">
    <location>
        <begin position="50"/>
        <end position="59"/>
    </location>
</feature>
<feature type="region of interest" description="Disordered" evidence="1">
    <location>
        <begin position="124"/>
        <end position="150"/>
    </location>
</feature>
<sequence>MYPQPPRHLRMHDKGPQSINKPSNVAVSGGSFNPPTADSPAPLQTRSTPQSPPGGPVFPPMIQSSPSFQTQPSALAPQSVNPLAGNPYSHLAGQGPSSFYVPNPYQYYTYPAPMAHAANFGSISQQPSPSSFTAGPSNAGASSSHYYSPSAPVPVPSAAPVAHAQQAGTFQLAQLEEHLSQHH</sequence>
<feature type="compositionally biased region" description="Low complexity" evidence="1">
    <location>
        <begin position="139"/>
        <end position="150"/>
    </location>
</feature>
<comment type="caution">
    <text evidence="2">The sequence shown here is derived from an EMBL/GenBank/DDBJ whole genome shotgun (WGS) entry which is preliminary data.</text>
</comment>
<proteinExistence type="predicted"/>
<evidence type="ECO:0000256" key="1">
    <source>
        <dbReference type="SAM" id="MobiDB-lite"/>
    </source>
</evidence>
<feature type="region of interest" description="Disordered" evidence="1">
    <location>
        <begin position="1"/>
        <end position="95"/>
    </location>
</feature>
<accession>A0A0W0FNT0</accession>